<feature type="compositionally biased region" description="Acidic residues" evidence="1">
    <location>
        <begin position="448"/>
        <end position="463"/>
    </location>
</feature>
<dbReference type="EMBL" id="LGRX02002254">
    <property type="protein sequence ID" value="KAK3284543.1"/>
    <property type="molecule type" value="Genomic_DNA"/>
</dbReference>
<feature type="region of interest" description="Disordered" evidence="1">
    <location>
        <begin position="1424"/>
        <end position="1451"/>
    </location>
</feature>
<feature type="region of interest" description="Disordered" evidence="1">
    <location>
        <begin position="935"/>
        <end position="1002"/>
    </location>
</feature>
<feature type="domain" description="EDRF1 TPR repeats region" evidence="2">
    <location>
        <begin position="1121"/>
        <end position="1267"/>
    </location>
</feature>
<dbReference type="Pfam" id="PF23723">
    <property type="entry name" value="TPR_EDRF1"/>
    <property type="match status" value="1"/>
</dbReference>
<feature type="compositionally biased region" description="Low complexity" evidence="1">
    <location>
        <begin position="634"/>
        <end position="649"/>
    </location>
</feature>
<feature type="region of interest" description="Disordered" evidence="1">
    <location>
        <begin position="1133"/>
        <end position="1154"/>
    </location>
</feature>
<dbReference type="GO" id="GO:0045893">
    <property type="term" value="P:positive regulation of DNA-templated transcription"/>
    <property type="evidence" value="ECO:0007669"/>
    <property type="project" value="TreeGrafter"/>
</dbReference>
<feature type="compositionally biased region" description="Low complexity" evidence="1">
    <location>
        <begin position="1044"/>
        <end position="1053"/>
    </location>
</feature>
<evidence type="ECO:0008006" key="6">
    <source>
        <dbReference type="Google" id="ProtNLM"/>
    </source>
</evidence>
<proteinExistence type="predicted"/>
<feature type="region of interest" description="Disordered" evidence="1">
    <location>
        <begin position="1023"/>
        <end position="1067"/>
    </location>
</feature>
<feature type="compositionally biased region" description="Basic and acidic residues" evidence="1">
    <location>
        <begin position="416"/>
        <end position="430"/>
    </location>
</feature>
<evidence type="ECO:0000259" key="3">
    <source>
        <dbReference type="Pfam" id="PF23788"/>
    </source>
</evidence>
<gene>
    <name evidence="4" type="ORF">CYMTET_7815</name>
</gene>
<feature type="region of interest" description="Disordered" evidence="1">
    <location>
        <begin position="750"/>
        <end position="825"/>
    </location>
</feature>
<feature type="domain" description="EDRF1 N-terminal" evidence="3">
    <location>
        <begin position="489"/>
        <end position="631"/>
    </location>
</feature>
<feature type="compositionally biased region" description="Gly residues" evidence="1">
    <location>
        <begin position="1509"/>
        <end position="1521"/>
    </location>
</feature>
<feature type="compositionally biased region" description="Low complexity" evidence="1">
    <location>
        <begin position="781"/>
        <end position="791"/>
    </location>
</feature>
<dbReference type="InterPro" id="IPR056583">
    <property type="entry name" value="EDRF1_TPR"/>
</dbReference>
<dbReference type="InterPro" id="IPR056582">
    <property type="entry name" value="EDRF1_N"/>
</dbReference>
<feature type="compositionally biased region" description="Polar residues" evidence="1">
    <location>
        <begin position="1136"/>
        <end position="1154"/>
    </location>
</feature>
<evidence type="ECO:0000256" key="1">
    <source>
        <dbReference type="SAM" id="MobiDB-lite"/>
    </source>
</evidence>
<evidence type="ECO:0000313" key="5">
    <source>
        <dbReference type="Proteomes" id="UP001190700"/>
    </source>
</evidence>
<comment type="caution">
    <text evidence="4">The sequence shown here is derived from an EMBL/GenBank/DDBJ whole genome shotgun (WGS) entry which is preliminary data.</text>
</comment>
<keyword evidence="5" id="KW-1185">Reference proteome</keyword>
<feature type="compositionally biased region" description="Polar residues" evidence="1">
    <location>
        <begin position="955"/>
        <end position="965"/>
    </location>
</feature>
<feature type="region of interest" description="Disordered" evidence="1">
    <location>
        <begin position="1509"/>
        <end position="1528"/>
    </location>
</feature>
<feature type="compositionally biased region" description="Low complexity" evidence="1">
    <location>
        <begin position="362"/>
        <end position="401"/>
    </location>
</feature>
<accession>A0AAE0GUW8</accession>
<dbReference type="Pfam" id="PF23788">
    <property type="entry name" value="EDRF1_N"/>
    <property type="match status" value="1"/>
</dbReference>
<name>A0AAE0GUW8_9CHLO</name>
<sequence>MSPGNSATGFDFLTPEYYQSKPRHLAPSNDSQDFMGPRFACLAPGTDLNQPPATCWSLGGWEPYRLFPPERPPAISSTAASACSQPNFIAAADNLKSLLQLPYSTSPVSLCVRRVGSTILLDDATPVYSAAAATRATGLFGNAAANPSLAGEHDSAPQGRLDSTQQQLLESKLLYHSLSLEAGLQRLEAGSSLDLLPQEQQADRSLRANRLQADVLPEPKLLEGVVAEGVPSQPHFSEGALALWGSAQPDSTTSGTPQYSAAEFPADCYHKHEEVEVADSALVPAFSRSQCVPEGGAQGRSESPQGISGEVGRHLDIGSLPPLFGQLVEPGACQMRPPLRAAIAATHEACGSGAAPARHPLVSYPSRVSYPSSRGSSRGVSSSHGSSCSRSRSSSPSSSGRQARAFSRNQQLAMVHSREGVPSEAARKDSDETDGESACSTESMAGESVDDVEEEEEEEEAEMPDGQHRSMPRRNNASWDGFDQSHLFEWKLKEFTVLVESDLVMFRNRALEPVSLKLASVDDRVTTLTCLSTWLDNIFAGVEDLAICYHREGCVTGYQMLKTEALPKMSQPTFAPDRVLDHANHVFSFLQNNCTTDRATYWLLRDPTSDMLRLYDVSEMLEAASQANDHNAIPHPAGSTSTSTSAAHGSSMEVPEHVACGEAGGLPVATSALALPAEAAGFDSNPNSSIGRLCFRLAELLPMEDSKVRKDRLKMLRQSGELLDPTFEPLLYAEAHEQVADMLLMGAEVDADDTPTAGPGSSLATKGSHAAPALPLPPPTRGAEGAAAQRPRGGRSGSGGGGLEKETSQRRKGGGVPPPALSEGHELARASRNALELAMAHTERVLDVFRTCPAANLGGSLLAAQGLQRIKEKQARVLLELSRQQYCEEELGVALHLAQEVLRLCPTASAPLVLIADVHAALRCNMLPAERARHQREWDARRSAAVPSAEPGAQATPSKSPSTTPVKGAKGAAAAAEGPETSKEGSRPEGWALRQGPAVAGPETHLDTALACYKKAIHQNDRETRVGADAARSNQPMPPCSPTSSRRSGRSNSGAGGSRKERSTCRRKWRGQALASVLGMPPVQEEGEPMTEGAAAAEVESEVVCQWGLQLSDWADARRTVLRRLGSLHNEAGQRALTSSSKPQGEQPGATTAASELMEGIRLAEHRFREAIAAFEAAGDGENVALLLSNLAKLARQRAAISSPLHPHPSLSLSGIAAAAGVTPPVVQQYVEAANLCRAGLEVLGRKENQEWVWNAVQMELASCHLAEGVFRLQRRGAEVEEAEAEAEVAVDLLTRALQTFTAVGNAAASQVAIAHFHLGHALSDRALREEEALQGSLSAHVARKRRPPKVMLPMRHLEKCLAFFTAEAYPVDFVRTKLQLARLYEGLCPPSLERALQHIVSTSAALHRFAHLYPSQDLRAAAAAPAHAGKSDTAGTATAPGGAEDSANGGRKALQVEAEVEVALGRVLRELIRTAPARDTSSNTGGGAVSGGRAVVYRQLYRIALQGSGVGSGSSSGGASSGDQKAPDSMATLAARLCEISALAAEERLF</sequence>
<feature type="compositionally biased region" description="Low complexity" evidence="1">
    <location>
        <begin position="1424"/>
        <end position="1444"/>
    </location>
</feature>
<feature type="region of interest" description="Disordered" evidence="1">
    <location>
        <begin position="630"/>
        <end position="649"/>
    </location>
</feature>
<feature type="compositionally biased region" description="Low complexity" evidence="1">
    <location>
        <begin position="967"/>
        <end position="976"/>
    </location>
</feature>
<evidence type="ECO:0000259" key="2">
    <source>
        <dbReference type="Pfam" id="PF23723"/>
    </source>
</evidence>
<dbReference type="PANTHER" id="PTHR15000:SF1">
    <property type="entry name" value="ERYTHROID DIFFERENTIATION-RELATED FACTOR 1"/>
    <property type="match status" value="1"/>
</dbReference>
<protein>
    <recommendedName>
        <fullName evidence="6">Erythroid differentiation-related factor 1</fullName>
    </recommendedName>
</protein>
<reference evidence="4 5" key="1">
    <citation type="journal article" date="2015" name="Genome Biol. Evol.">
        <title>Comparative Genomics of a Bacterivorous Green Alga Reveals Evolutionary Causalities and Consequences of Phago-Mixotrophic Mode of Nutrition.</title>
        <authorList>
            <person name="Burns J.A."/>
            <person name="Paasch A."/>
            <person name="Narechania A."/>
            <person name="Kim E."/>
        </authorList>
    </citation>
    <scope>NUCLEOTIDE SEQUENCE [LARGE SCALE GENOMIC DNA]</scope>
    <source>
        <strain evidence="4 5">PLY_AMNH</strain>
    </source>
</reference>
<dbReference type="Proteomes" id="UP001190700">
    <property type="component" value="Unassembled WGS sequence"/>
</dbReference>
<feature type="region of interest" description="Disordered" evidence="1">
    <location>
        <begin position="352"/>
        <end position="476"/>
    </location>
</feature>
<feature type="region of interest" description="Disordered" evidence="1">
    <location>
        <begin position="291"/>
        <end position="314"/>
    </location>
</feature>
<evidence type="ECO:0000313" key="4">
    <source>
        <dbReference type="EMBL" id="KAK3284543.1"/>
    </source>
</evidence>
<dbReference type="PANTHER" id="PTHR15000">
    <property type="entry name" value="ERYTHROID DIFFERENTIATION-RELATED FACTOR 1"/>
    <property type="match status" value="1"/>
</dbReference>
<organism evidence="4 5">
    <name type="scientific">Cymbomonas tetramitiformis</name>
    <dbReference type="NCBI Taxonomy" id="36881"/>
    <lineage>
        <taxon>Eukaryota</taxon>
        <taxon>Viridiplantae</taxon>
        <taxon>Chlorophyta</taxon>
        <taxon>Pyramimonadophyceae</taxon>
        <taxon>Pyramimonadales</taxon>
        <taxon>Pyramimonadaceae</taxon>
        <taxon>Cymbomonas</taxon>
    </lineage>
</organism>